<keyword evidence="4 9" id="KW-0812">Transmembrane</keyword>
<feature type="transmembrane region" description="Helical" evidence="9">
    <location>
        <begin position="34"/>
        <end position="51"/>
    </location>
</feature>
<reference evidence="10 11" key="1">
    <citation type="submission" date="2019-08" db="EMBL/GenBank/DDBJ databases">
        <authorList>
            <person name="Grouzdev D."/>
            <person name="Tikhonova E."/>
            <person name="Kravchenko I."/>
        </authorList>
    </citation>
    <scope>NUCLEOTIDE SEQUENCE [LARGE SCALE GENOMIC DNA]</scope>
    <source>
        <strain evidence="10 11">59b</strain>
    </source>
</reference>
<protein>
    <submittedName>
        <fullName evidence="10">Branched-chain amino acid ABC transporter permease</fullName>
    </submittedName>
</protein>
<gene>
    <name evidence="10" type="ORF">FZ942_13100</name>
</gene>
<evidence type="ECO:0000256" key="1">
    <source>
        <dbReference type="ARBA" id="ARBA00004651"/>
    </source>
</evidence>
<dbReference type="PANTHER" id="PTHR11795:SF451">
    <property type="entry name" value="ABC TRANSPORTER PERMEASE PROTEIN"/>
    <property type="match status" value="1"/>
</dbReference>
<feature type="transmembrane region" description="Helical" evidence="9">
    <location>
        <begin position="6"/>
        <end position="27"/>
    </location>
</feature>
<dbReference type="CDD" id="cd06582">
    <property type="entry name" value="TM_PBP1_LivH_like"/>
    <property type="match status" value="1"/>
</dbReference>
<feature type="transmembrane region" description="Helical" evidence="9">
    <location>
        <begin position="57"/>
        <end position="78"/>
    </location>
</feature>
<evidence type="ECO:0000256" key="6">
    <source>
        <dbReference type="ARBA" id="ARBA00022989"/>
    </source>
</evidence>
<evidence type="ECO:0000256" key="2">
    <source>
        <dbReference type="ARBA" id="ARBA00022448"/>
    </source>
</evidence>
<evidence type="ECO:0000256" key="8">
    <source>
        <dbReference type="ARBA" id="ARBA00037998"/>
    </source>
</evidence>
<dbReference type="PANTHER" id="PTHR11795">
    <property type="entry name" value="BRANCHED-CHAIN AMINO ACID TRANSPORT SYSTEM PERMEASE PROTEIN LIVH"/>
    <property type="match status" value="1"/>
</dbReference>
<dbReference type="InterPro" id="IPR001851">
    <property type="entry name" value="ABC_transp_permease"/>
</dbReference>
<evidence type="ECO:0000256" key="3">
    <source>
        <dbReference type="ARBA" id="ARBA00022475"/>
    </source>
</evidence>
<comment type="subcellular location">
    <subcellularLocation>
        <location evidence="1">Cell membrane</location>
        <topology evidence="1">Multi-pass membrane protein</topology>
    </subcellularLocation>
</comment>
<organism evidence="10 11">
    <name type="scientific">Azospirillum lipoferum</name>
    <dbReference type="NCBI Taxonomy" id="193"/>
    <lineage>
        <taxon>Bacteria</taxon>
        <taxon>Pseudomonadati</taxon>
        <taxon>Pseudomonadota</taxon>
        <taxon>Alphaproteobacteria</taxon>
        <taxon>Rhodospirillales</taxon>
        <taxon>Azospirillaceae</taxon>
        <taxon>Azospirillum</taxon>
    </lineage>
</organism>
<dbReference type="EMBL" id="VTTN01000004">
    <property type="protein sequence ID" value="KAA0596108.1"/>
    <property type="molecule type" value="Genomic_DNA"/>
</dbReference>
<evidence type="ECO:0000256" key="4">
    <source>
        <dbReference type="ARBA" id="ARBA00022692"/>
    </source>
</evidence>
<feature type="transmembrane region" description="Helical" evidence="9">
    <location>
        <begin position="190"/>
        <end position="209"/>
    </location>
</feature>
<dbReference type="RefSeq" id="WP_149231504.1">
    <property type="nucleotide sequence ID" value="NZ_JALJXJ010000005.1"/>
</dbReference>
<feature type="transmembrane region" description="Helical" evidence="9">
    <location>
        <begin position="133"/>
        <end position="158"/>
    </location>
</feature>
<evidence type="ECO:0000256" key="9">
    <source>
        <dbReference type="SAM" id="Phobius"/>
    </source>
</evidence>
<accession>A0A5A9GNS5</accession>
<dbReference type="GO" id="GO:0005886">
    <property type="term" value="C:plasma membrane"/>
    <property type="evidence" value="ECO:0007669"/>
    <property type="project" value="UniProtKB-SubCell"/>
</dbReference>
<feature type="transmembrane region" description="Helical" evidence="9">
    <location>
        <begin position="90"/>
        <end position="113"/>
    </location>
</feature>
<feature type="transmembrane region" description="Helical" evidence="9">
    <location>
        <begin position="269"/>
        <end position="291"/>
    </location>
</feature>
<dbReference type="GO" id="GO:0006865">
    <property type="term" value="P:amino acid transport"/>
    <property type="evidence" value="ECO:0007669"/>
    <property type="project" value="UniProtKB-KW"/>
</dbReference>
<dbReference type="GO" id="GO:0022857">
    <property type="term" value="F:transmembrane transporter activity"/>
    <property type="evidence" value="ECO:0007669"/>
    <property type="project" value="InterPro"/>
</dbReference>
<comment type="similarity">
    <text evidence="8">Belongs to the binding-protein-dependent transport system permease family. LivHM subfamily.</text>
</comment>
<evidence type="ECO:0000313" key="10">
    <source>
        <dbReference type="EMBL" id="KAA0596108.1"/>
    </source>
</evidence>
<comment type="caution">
    <text evidence="10">The sequence shown here is derived from an EMBL/GenBank/DDBJ whole genome shotgun (WGS) entry which is preliminary data.</text>
</comment>
<dbReference type="OrthoDB" id="9778908at2"/>
<name>A0A5A9GNS5_AZOLI</name>
<dbReference type="InterPro" id="IPR052157">
    <property type="entry name" value="BCAA_transport_permease"/>
</dbReference>
<keyword evidence="5" id="KW-0029">Amino-acid transport</keyword>
<evidence type="ECO:0000313" key="11">
    <source>
        <dbReference type="Proteomes" id="UP000324927"/>
    </source>
</evidence>
<sequence>MTYILQLVTAGLAVGSVYALIAIGIVLIYKCSGVVNFAQGAFVMMGAYLTFAASRLGLPPVLAVTLALVLMAGIGVLAERVVLRPMLKAPVVAVMMVTLGMLIMIRASCLAVWGPDPLAFPRIFPDGALELFGVFITYNYLTAGVLSILLSLGFLGFYRFTAVGLMQRCAADNPRAALAIGIHTSNQVSLAWAMSAGLAGVGGTLLATLNGLSLGLADIGLIAFPVIVLGGLTSLGGALVAGLLLGLLQSFTDGLLSPMIEDLLRAHTRIYSVGALQQVVPYALLVAVLLLRPQGIFGRKGSERL</sequence>
<keyword evidence="3" id="KW-1003">Cell membrane</keyword>
<keyword evidence="6 9" id="KW-1133">Transmembrane helix</keyword>
<proteinExistence type="inferred from homology"/>
<keyword evidence="2" id="KW-0813">Transport</keyword>
<keyword evidence="7 9" id="KW-0472">Membrane</keyword>
<keyword evidence="11" id="KW-1185">Reference proteome</keyword>
<dbReference type="Proteomes" id="UP000324927">
    <property type="component" value="Unassembled WGS sequence"/>
</dbReference>
<feature type="transmembrane region" description="Helical" evidence="9">
    <location>
        <begin position="221"/>
        <end position="248"/>
    </location>
</feature>
<dbReference type="AlphaFoldDB" id="A0A5A9GNS5"/>
<evidence type="ECO:0000256" key="7">
    <source>
        <dbReference type="ARBA" id="ARBA00023136"/>
    </source>
</evidence>
<dbReference type="Pfam" id="PF02653">
    <property type="entry name" value="BPD_transp_2"/>
    <property type="match status" value="1"/>
</dbReference>
<evidence type="ECO:0000256" key="5">
    <source>
        <dbReference type="ARBA" id="ARBA00022970"/>
    </source>
</evidence>